<dbReference type="EMBL" id="CAXIEN010000004">
    <property type="protein sequence ID" value="CAL1261968.1"/>
    <property type="molecule type" value="Genomic_DNA"/>
</dbReference>
<proteinExistence type="predicted"/>
<sequence>MRDSEPNGLIQKHELSQGSYGRRFIDVSLVINQNRGGYLVKPDTVEFWCGRSDRLHDRIKFRRPSPTEVPDEKLTHIGEDGWIYEYLSP</sequence>
<dbReference type="Gene3D" id="2.30.110.10">
    <property type="entry name" value="Electron Transport, Fmn-binding Protein, Chain A"/>
    <property type="match status" value="1"/>
</dbReference>
<name>A0AAV1YVL7_9ARAC</name>
<accession>A0AAV1YVL7</accession>
<dbReference type="InterPro" id="IPR012349">
    <property type="entry name" value="Split_barrel_FMN-bd"/>
</dbReference>
<organism evidence="2 3">
    <name type="scientific">Larinioides sclopetarius</name>
    <dbReference type="NCBI Taxonomy" id="280406"/>
    <lineage>
        <taxon>Eukaryota</taxon>
        <taxon>Metazoa</taxon>
        <taxon>Ecdysozoa</taxon>
        <taxon>Arthropoda</taxon>
        <taxon>Chelicerata</taxon>
        <taxon>Arachnida</taxon>
        <taxon>Araneae</taxon>
        <taxon>Araneomorphae</taxon>
        <taxon>Entelegynae</taxon>
        <taxon>Araneoidea</taxon>
        <taxon>Araneidae</taxon>
        <taxon>Larinioides</taxon>
    </lineage>
</organism>
<dbReference type="Pfam" id="PF10590">
    <property type="entry name" value="PNP_phzG_C"/>
    <property type="match status" value="1"/>
</dbReference>
<dbReference type="PROSITE" id="PS01064">
    <property type="entry name" value="PYRIDOX_OXIDASE"/>
    <property type="match status" value="1"/>
</dbReference>
<dbReference type="Proteomes" id="UP001497382">
    <property type="component" value="Unassembled WGS sequence"/>
</dbReference>
<dbReference type="SUPFAM" id="SSF50475">
    <property type="entry name" value="FMN-binding split barrel"/>
    <property type="match status" value="1"/>
</dbReference>
<keyword evidence="3" id="KW-1185">Reference proteome</keyword>
<reference evidence="2 3" key="1">
    <citation type="submission" date="2024-04" db="EMBL/GenBank/DDBJ databases">
        <authorList>
            <person name="Rising A."/>
            <person name="Reimegard J."/>
            <person name="Sonavane S."/>
            <person name="Akerstrom W."/>
            <person name="Nylinder S."/>
            <person name="Hedman E."/>
            <person name="Kallberg Y."/>
        </authorList>
    </citation>
    <scope>NUCLEOTIDE SEQUENCE [LARGE SCALE GENOMIC DNA]</scope>
</reference>
<dbReference type="GO" id="GO:0016638">
    <property type="term" value="F:oxidoreductase activity, acting on the CH-NH2 group of donors"/>
    <property type="evidence" value="ECO:0007669"/>
    <property type="project" value="InterPro"/>
</dbReference>
<dbReference type="AlphaFoldDB" id="A0AAV1YVL7"/>
<evidence type="ECO:0000259" key="1">
    <source>
        <dbReference type="Pfam" id="PF10590"/>
    </source>
</evidence>
<comment type="caution">
    <text evidence="2">The sequence shown here is derived from an EMBL/GenBank/DDBJ whole genome shotgun (WGS) entry which is preliminary data.</text>
</comment>
<dbReference type="InterPro" id="IPR019740">
    <property type="entry name" value="Pyridox_Oxase_CS"/>
</dbReference>
<evidence type="ECO:0000313" key="2">
    <source>
        <dbReference type="EMBL" id="CAL1261968.1"/>
    </source>
</evidence>
<feature type="domain" description="Pyridoxine 5'-phosphate oxidase dimerisation C-terminal" evidence="1">
    <location>
        <begin position="36"/>
        <end position="89"/>
    </location>
</feature>
<gene>
    <name evidence="2" type="ORF">LARSCL_LOCUS709</name>
</gene>
<evidence type="ECO:0000313" key="3">
    <source>
        <dbReference type="Proteomes" id="UP001497382"/>
    </source>
</evidence>
<dbReference type="InterPro" id="IPR019576">
    <property type="entry name" value="Pyridoxamine_oxidase_dimer_C"/>
</dbReference>
<protein>
    <recommendedName>
        <fullName evidence="1">Pyridoxine 5'-phosphate oxidase dimerisation C-terminal domain-containing protein</fullName>
    </recommendedName>
</protein>